<name>A0A517R347_9PLAN</name>
<gene>
    <name evidence="1" type="ORF">Pan189_26930</name>
</gene>
<dbReference type="Proteomes" id="UP000317318">
    <property type="component" value="Chromosome"/>
</dbReference>
<sequence length="62" mass="6826">MQPNSDNITGRAETRIAVGDDASKARITSKELLAGRPEIEIEHDGAVYRLRLTKAGKLILHK</sequence>
<protein>
    <recommendedName>
        <fullName evidence="3">Hemin uptake protein hemP</fullName>
    </recommendedName>
</protein>
<evidence type="ECO:0008006" key="3">
    <source>
        <dbReference type="Google" id="ProtNLM"/>
    </source>
</evidence>
<dbReference type="InterPro" id="IPR019600">
    <property type="entry name" value="Hemin_uptake_protein_HemP"/>
</dbReference>
<dbReference type="EMBL" id="CP036268">
    <property type="protein sequence ID" value="QDT38302.1"/>
    <property type="molecule type" value="Genomic_DNA"/>
</dbReference>
<evidence type="ECO:0000313" key="1">
    <source>
        <dbReference type="EMBL" id="QDT38302.1"/>
    </source>
</evidence>
<dbReference type="Pfam" id="PF10636">
    <property type="entry name" value="hemP"/>
    <property type="match status" value="1"/>
</dbReference>
<keyword evidence="2" id="KW-1185">Reference proteome</keyword>
<dbReference type="Gene3D" id="2.10.70.10">
    <property type="entry name" value="Complement Module, domain 1"/>
    <property type="match status" value="1"/>
</dbReference>
<evidence type="ECO:0000313" key="2">
    <source>
        <dbReference type="Proteomes" id="UP000317318"/>
    </source>
</evidence>
<dbReference type="OrthoDB" id="290460at2"/>
<accession>A0A517R347</accession>
<dbReference type="RefSeq" id="WP_145364426.1">
    <property type="nucleotide sequence ID" value="NZ_CP036268.1"/>
</dbReference>
<reference evidence="1 2" key="1">
    <citation type="submission" date="2019-02" db="EMBL/GenBank/DDBJ databases">
        <title>Deep-cultivation of Planctomycetes and their phenomic and genomic characterization uncovers novel biology.</title>
        <authorList>
            <person name="Wiegand S."/>
            <person name="Jogler M."/>
            <person name="Boedeker C."/>
            <person name="Pinto D."/>
            <person name="Vollmers J."/>
            <person name="Rivas-Marin E."/>
            <person name="Kohn T."/>
            <person name="Peeters S.H."/>
            <person name="Heuer A."/>
            <person name="Rast P."/>
            <person name="Oberbeckmann S."/>
            <person name="Bunk B."/>
            <person name="Jeske O."/>
            <person name="Meyerdierks A."/>
            <person name="Storesund J.E."/>
            <person name="Kallscheuer N."/>
            <person name="Luecker S."/>
            <person name="Lage O.M."/>
            <person name="Pohl T."/>
            <person name="Merkel B.J."/>
            <person name="Hornburger P."/>
            <person name="Mueller R.-W."/>
            <person name="Bruemmer F."/>
            <person name="Labrenz M."/>
            <person name="Spormann A.M."/>
            <person name="Op den Camp H."/>
            <person name="Overmann J."/>
            <person name="Amann R."/>
            <person name="Jetten M.S.M."/>
            <person name="Mascher T."/>
            <person name="Medema M.H."/>
            <person name="Devos D.P."/>
            <person name="Kaster A.-K."/>
            <person name="Ovreas L."/>
            <person name="Rohde M."/>
            <person name="Galperin M.Y."/>
            <person name="Jogler C."/>
        </authorList>
    </citation>
    <scope>NUCLEOTIDE SEQUENCE [LARGE SCALE GENOMIC DNA]</scope>
    <source>
        <strain evidence="1 2">Pan189</strain>
    </source>
</reference>
<proteinExistence type="predicted"/>
<organism evidence="1 2">
    <name type="scientific">Stratiformator vulcanicus</name>
    <dbReference type="NCBI Taxonomy" id="2527980"/>
    <lineage>
        <taxon>Bacteria</taxon>
        <taxon>Pseudomonadati</taxon>
        <taxon>Planctomycetota</taxon>
        <taxon>Planctomycetia</taxon>
        <taxon>Planctomycetales</taxon>
        <taxon>Planctomycetaceae</taxon>
        <taxon>Stratiformator</taxon>
    </lineage>
</organism>
<dbReference type="AlphaFoldDB" id="A0A517R347"/>
<dbReference type="KEGG" id="svp:Pan189_26930"/>